<gene>
    <name evidence="1" type="ORF">ACOLOM_LOCUS10737</name>
</gene>
<accession>A0ACA9PN97</accession>
<protein>
    <submittedName>
        <fullName evidence="1">17602_t:CDS:1</fullName>
    </submittedName>
</protein>
<evidence type="ECO:0000313" key="1">
    <source>
        <dbReference type="EMBL" id="CAG8712456.1"/>
    </source>
</evidence>
<organism evidence="1 2">
    <name type="scientific">Acaulospora colombiana</name>
    <dbReference type="NCBI Taxonomy" id="27376"/>
    <lineage>
        <taxon>Eukaryota</taxon>
        <taxon>Fungi</taxon>
        <taxon>Fungi incertae sedis</taxon>
        <taxon>Mucoromycota</taxon>
        <taxon>Glomeromycotina</taxon>
        <taxon>Glomeromycetes</taxon>
        <taxon>Diversisporales</taxon>
        <taxon>Acaulosporaceae</taxon>
        <taxon>Acaulospora</taxon>
    </lineage>
</organism>
<reference evidence="1" key="1">
    <citation type="submission" date="2021-06" db="EMBL/GenBank/DDBJ databases">
        <authorList>
            <person name="Kallberg Y."/>
            <person name="Tangrot J."/>
            <person name="Rosling A."/>
        </authorList>
    </citation>
    <scope>NUCLEOTIDE SEQUENCE</scope>
    <source>
        <strain evidence="1">CL356</strain>
    </source>
</reference>
<dbReference type="Proteomes" id="UP000789525">
    <property type="component" value="Unassembled WGS sequence"/>
</dbReference>
<feature type="non-terminal residue" evidence="1">
    <location>
        <position position="445"/>
    </location>
</feature>
<proteinExistence type="predicted"/>
<dbReference type="EMBL" id="CAJVPT010035794">
    <property type="protein sequence ID" value="CAG8712456.1"/>
    <property type="molecule type" value="Genomic_DNA"/>
</dbReference>
<name>A0ACA9PN97_9GLOM</name>
<feature type="non-terminal residue" evidence="1">
    <location>
        <position position="1"/>
    </location>
</feature>
<evidence type="ECO:0000313" key="2">
    <source>
        <dbReference type="Proteomes" id="UP000789525"/>
    </source>
</evidence>
<sequence>SVNPSTPASKLTPRSFLLSQVPLVAPHALLLVHWDHEGGGIGGNAELRPELRPETQLSLGSEDPRYREFSTISSSFHADGARSPRKPLPDWIQEHLAQEGGGRHRQDTPTDEGPMSPSSPTNDGHVIDHLDAQISTGIVGVGGSGIGGASFDYGFTAEAFANVTPDSSWDYRANRTAVIYDSGDDSETDMDRGAGGNSGTGHQAPVRLGLQTEMLRMGTGPSGVIISEGVALSPSDVDSDIDVTVATGASRFVMQERIRRVYGPLEGDSVESDALDNSSLEQSEDGNDSDATEDGRNTRPDGPTRVGKLKKERMRLREEQEVERLRREEEGQERALASLDAEREGDMDDRKSIRSVRSDMRLTLPKRLPPVPIGVIEAWQAGLLYALTRYEIPLDKKFRSNLTWVHRHVLPGAPYCPNVPTPKVTDTKGNNNNAKIGKKPDVQDS</sequence>
<comment type="caution">
    <text evidence="1">The sequence shown here is derived from an EMBL/GenBank/DDBJ whole genome shotgun (WGS) entry which is preliminary data.</text>
</comment>
<keyword evidence="2" id="KW-1185">Reference proteome</keyword>